<evidence type="ECO:0000259" key="1">
    <source>
        <dbReference type="PROSITE" id="PS50994"/>
    </source>
</evidence>
<proteinExistence type="predicted"/>
<dbReference type="PANTHER" id="PTHR37984">
    <property type="entry name" value="PROTEIN CBG26694"/>
    <property type="match status" value="1"/>
</dbReference>
<name>A0A0N4ZDA3_PARTI</name>
<evidence type="ECO:0000313" key="2">
    <source>
        <dbReference type="Proteomes" id="UP000038045"/>
    </source>
</evidence>
<reference evidence="3" key="1">
    <citation type="submission" date="2017-02" db="UniProtKB">
        <authorList>
            <consortium name="WormBaseParasite"/>
        </authorList>
    </citation>
    <scope>IDENTIFICATION</scope>
</reference>
<dbReference type="Proteomes" id="UP000038045">
    <property type="component" value="Unplaced"/>
</dbReference>
<dbReference type="Pfam" id="PF00665">
    <property type="entry name" value="rve"/>
    <property type="match status" value="1"/>
</dbReference>
<dbReference type="PROSITE" id="PS50994">
    <property type="entry name" value="INTEGRASE"/>
    <property type="match status" value="1"/>
</dbReference>
<organism evidence="2 3">
    <name type="scientific">Parastrongyloides trichosuri</name>
    <name type="common">Possum-specific nematode worm</name>
    <dbReference type="NCBI Taxonomy" id="131310"/>
    <lineage>
        <taxon>Eukaryota</taxon>
        <taxon>Metazoa</taxon>
        <taxon>Ecdysozoa</taxon>
        <taxon>Nematoda</taxon>
        <taxon>Chromadorea</taxon>
        <taxon>Rhabditida</taxon>
        <taxon>Tylenchina</taxon>
        <taxon>Panagrolaimomorpha</taxon>
        <taxon>Strongyloidoidea</taxon>
        <taxon>Strongyloididae</taxon>
        <taxon>Parastrongyloides</taxon>
    </lineage>
</organism>
<dbReference type="InterPro" id="IPR050951">
    <property type="entry name" value="Retrovirus_Pol_polyprotein"/>
</dbReference>
<dbReference type="GO" id="GO:0015074">
    <property type="term" value="P:DNA integration"/>
    <property type="evidence" value="ECO:0007669"/>
    <property type="project" value="InterPro"/>
</dbReference>
<dbReference type="AlphaFoldDB" id="A0A0N4ZDA3"/>
<keyword evidence="2" id="KW-1185">Reference proteome</keyword>
<dbReference type="Gene3D" id="3.30.420.10">
    <property type="entry name" value="Ribonuclease H-like superfamily/Ribonuclease H"/>
    <property type="match status" value="1"/>
</dbReference>
<dbReference type="GO" id="GO:0003676">
    <property type="term" value="F:nucleic acid binding"/>
    <property type="evidence" value="ECO:0007669"/>
    <property type="project" value="InterPro"/>
</dbReference>
<dbReference type="STRING" id="131310.A0A0N4ZDA3"/>
<feature type="domain" description="Integrase catalytic" evidence="1">
    <location>
        <begin position="40"/>
        <end position="200"/>
    </location>
</feature>
<dbReference type="InterPro" id="IPR001584">
    <property type="entry name" value="Integrase_cat-core"/>
</dbReference>
<dbReference type="PANTHER" id="PTHR37984:SF5">
    <property type="entry name" value="PROTEIN NYNRIN-LIKE"/>
    <property type="match status" value="1"/>
</dbReference>
<dbReference type="WBParaSite" id="PTRK_0000554400.1">
    <property type="protein sequence ID" value="PTRK_0000554400.1"/>
    <property type="gene ID" value="PTRK_0000554400"/>
</dbReference>
<protein>
    <submittedName>
        <fullName evidence="3">Integrase catalytic domain-containing protein</fullName>
    </submittedName>
</protein>
<evidence type="ECO:0000313" key="3">
    <source>
        <dbReference type="WBParaSite" id="PTRK_0000554400.1"/>
    </source>
</evidence>
<dbReference type="SUPFAM" id="SSF53098">
    <property type="entry name" value="Ribonuclease H-like"/>
    <property type="match status" value="1"/>
</dbReference>
<sequence>MFDATISQIAKKLDAYLKNCHICKLTNPVPKPKFQMKTIPPSAPMRDLSIDFLGPLKSTGSLGQKFILNVIDNATRFIFPIPMKTQQIEETIDALTTQIFMKFGFPSTIRSDNVGNFRSNLLKDYLEKLNIQMVKSTPYYSKSNAPVERSLRTIQSSINKLINMTNCEWVTYIPYVAYTYNNSYIESLKSIPFELMFGRNPNISMDLFLRKYNAYTIDKDLTTIEIQERLAVARELAAENYKEFRNLKNSAIPAVEPQIFEPNT</sequence>
<dbReference type="InterPro" id="IPR036397">
    <property type="entry name" value="RNaseH_sf"/>
</dbReference>
<dbReference type="InterPro" id="IPR012337">
    <property type="entry name" value="RNaseH-like_sf"/>
</dbReference>
<accession>A0A0N4ZDA3</accession>